<dbReference type="PANTHER" id="PTHR33361:SF16">
    <property type="entry name" value="DUF885 DOMAIN-CONTAINING PROTEIN"/>
    <property type="match status" value="1"/>
</dbReference>
<dbReference type="Pfam" id="PF05960">
    <property type="entry name" value="DUF885"/>
    <property type="match status" value="1"/>
</dbReference>
<evidence type="ECO:0000313" key="2">
    <source>
        <dbReference type="EMBL" id="TGY93942.1"/>
    </source>
</evidence>
<feature type="signal peptide" evidence="1">
    <location>
        <begin position="1"/>
        <end position="24"/>
    </location>
</feature>
<dbReference type="Proteomes" id="UP000305451">
    <property type="component" value="Unassembled WGS sequence"/>
</dbReference>
<comment type="caution">
    <text evidence="2">The sequence shown here is derived from an EMBL/GenBank/DDBJ whole genome shotgun (WGS) entry which is preliminary data.</text>
</comment>
<reference evidence="2 3" key="1">
    <citation type="journal article" date="2013" name="Int. J. Syst. Evol. Microbiol.">
        <title>Marinicauda pacifica gen. nov., sp. nov., a prosthecate alphaproteobacterium of the family Hyphomonadaceae isolated from deep seawater.</title>
        <authorList>
            <person name="Zhang X.Y."/>
            <person name="Li G.W."/>
            <person name="Wang C.S."/>
            <person name="Zhang Y.J."/>
            <person name="Xu X.W."/>
            <person name="Li H."/>
            <person name="Liu A."/>
            <person name="Liu C."/>
            <person name="Xie B.B."/>
            <person name="Qin Q.L."/>
            <person name="Xu Z."/>
            <person name="Chen X.L."/>
            <person name="Zhou B.C."/>
            <person name="Zhang Y.Z."/>
        </authorList>
    </citation>
    <scope>NUCLEOTIDE SEQUENCE [LARGE SCALE GENOMIC DNA]</scope>
    <source>
        <strain evidence="2 3">P-1 km-3</strain>
    </source>
</reference>
<gene>
    <name evidence="2" type="ORF">E5162_01245</name>
</gene>
<keyword evidence="1" id="KW-0732">Signal</keyword>
<dbReference type="OrthoDB" id="7937304at2"/>
<dbReference type="EMBL" id="SRXV01000001">
    <property type="protein sequence ID" value="TGY93942.1"/>
    <property type="molecule type" value="Genomic_DNA"/>
</dbReference>
<name>A0A4S2HEB2_9PROT</name>
<keyword evidence="3" id="KW-1185">Reference proteome</keyword>
<organism evidence="2 3">
    <name type="scientific">Marinicauda pacifica</name>
    <dbReference type="NCBI Taxonomy" id="1133559"/>
    <lineage>
        <taxon>Bacteria</taxon>
        <taxon>Pseudomonadati</taxon>
        <taxon>Pseudomonadota</taxon>
        <taxon>Alphaproteobacteria</taxon>
        <taxon>Maricaulales</taxon>
        <taxon>Maricaulaceae</taxon>
        <taxon>Marinicauda</taxon>
    </lineage>
</organism>
<dbReference type="InterPro" id="IPR010281">
    <property type="entry name" value="DUF885"/>
</dbReference>
<protein>
    <submittedName>
        <fullName evidence="2">DUF885 domain-containing protein</fullName>
    </submittedName>
</protein>
<feature type="chain" id="PRO_5020806786" evidence="1">
    <location>
        <begin position="25"/>
        <end position="621"/>
    </location>
</feature>
<accession>A0A4S2HEB2</accession>
<dbReference type="AlphaFoldDB" id="A0A4S2HEB2"/>
<dbReference type="PANTHER" id="PTHR33361">
    <property type="entry name" value="GLR0591 PROTEIN"/>
    <property type="match status" value="1"/>
</dbReference>
<sequence length="621" mass="70224">MLKYLMGGVASVALLAAAPHAAMALTTTALQATEAETPAAGEQTETERLYAWMDEVFQTELQYSPESKTQLGIIDEDYDDWGPRGDEAAAAEHARRQEYRAELIENFDRDLLDEAGKLSYDFLIYQGTMSDRLYQVRESGYVFSPMGDAVSGLTTFMINAHQVRNEEHAEAYLSRLAGLGEIVDDLVEEAEERAENGVRLPLFAYPRLTASAERQMSGAPFDDTDTDSAILADFRGKVEALDLSEEDGAAMIARAEEILLDSYQPALQRYVASLEEMETHADERAGIWKNPNGAEYYEAQVAFFTTRDDLTAQDVHEIGLSEVERIQNEMRGIMEQVGFEGDLQEFFEFLRTDEQFYYPDTDEGQQAYLERSTEIIDQVMEVAPEYFDTLPEADLEVRAVEEWREATATGAFYNQPALDGSRPGYYYVNLSNMADNPNYLMESLAYHEGAPGHHFQIALAMELEDVPMLQKLAWYSAYGEGWALYAEHLGKDMGFFEDPYMDFGRLSYELFRAVRLVVDTGLHDQRWTREEAIAYMMENTPMTEGDITPEVERYIVWPGQALSYKIGMMTILDLREQAMERLGDDFDYGGFHDAVLTAGTIPLPLLRTRVESWIASVEAGE</sequence>
<proteinExistence type="predicted"/>
<evidence type="ECO:0000313" key="3">
    <source>
        <dbReference type="Proteomes" id="UP000305451"/>
    </source>
</evidence>
<dbReference type="RefSeq" id="WP_135943137.1">
    <property type="nucleotide sequence ID" value="NZ_BMEI01000001.1"/>
</dbReference>
<evidence type="ECO:0000256" key="1">
    <source>
        <dbReference type="SAM" id="SignalP"/>
    </source>
</evidence>